<keyword evidence="2" id="KW-1185">Reference proteome</keyword>
<sequence>MPTYERALTAGEQREFNQYAVIGNQMIGGERDASPMRIVTTLQAFVEKHQRQQESQWSLRREGVERPSHTGAARALATVWGDQLVRVFGWEWICLMFEGEEHFVVVQPDRSLAVFAAEYVEACLNLEMGCAIRPAFDQLRANAFPAQAPLSYVSVMQWVSSPCNELAPSQAVPPKRWAADRLKAIIRNLGASGPSSEAACEATEQGFGTPTLAT</sequence>
<protein>
    <submittedName>
        <fullName evidence="1">Uncharacterized protein</fullName>
    </submittedName>
</protein>
<dbReference type="Proteomes" id="UP001385892">
    <property type="component" value="Unassembled WGS sequence"/>
</dbReference>
<evidence type="ECO:0000313" key="2">
    <source>
        <dbReference type="Proteomes" id="UP001385892"/>
    </source>
</evidence>
<proteinExistence type="predicted"/>
<dbReference type="EMBL" id="JBBKZT010000027">
    <property type="protein sequence ID" value="MEJ8851793.1"/>
    <property type="molecule type" value="Genomic_DNA"/>
</dbReference>
<evidence type="ECO:0000313" key="1">
    <source>
        <dbReference type="EMBL" id="MEJ8851793.1"/>
    </source>
</evidence>
<comment type="caution">
    <text evidence="1">The sequence shown here is derived from an EMBL/GenBank/DDBJ whole genome shotgun (WGS) entry which is preliminary data.</text>
</comment>
<gene>
    <name evidence="1" type="ORF">WKW82_34545</name>
</gene>
<reference evidence="1 2" key="1">
    <citation type="submission" date="2024-03" db="EMBL/GenBank/DDBJ databases">
        <title>Novel species of the genus Variovorax.</title>
        <authorList>
            <person name="Liu Q."/>
            <person name="Xin Y.-H."/>
        </authorList>
    </citation>
    <scope>NUCLEOTIDE SEQUENCE [LARGE SCALE GENOMIC DNA]</scope>
    <source>
        <strain evidence="1 2">KACC 18900</strain>
    </source>
</reference>
<accession>A0ABU8WW88</accession>
<dbReference type="RefSeq" id="WP_340347560.1">
    <property type="nucleotide sequence ID" value="NZ_JBBKZT010000027.1"/>
</dbReference>
<organism evidence="1 2">
    <name type="scientific">Variovorax rhizosphaerae</name>
    <dbReference type="NCBI Taxonomy" id="1836200"/>
    <lineage>
        <taxon>Bacteria</taxon>
        <taxon>Pseudomonadati</taxon>
        <taxon>Pseudomonadota</taxon>
        <taxon>Betaproteobacteria</taxon>
        <taxon>Burkholderiales</taxon>
        <taxon>Comamonadaceae</taxon>
        <taxon>Variovorax</taxon>
    </lineage>
</organism>
<name>A0ABU8WW88_9BURK</name>